<evidence type="ECO:0000313" key="3">
    <source>
        <dbReference type="EMBL" id="CAD8866739.1"/>
    </source>
</evidence>
<gene>
    <name evidence="3" type="ORF">NSCI0253_LOCUS41094</name>
</gene>
<reference evidence="3" key="1">
    <citation type="submission" date="2021-01" db="EMBL/GenBank/DDBJ databases">
        <authorList>
            <person name="Corre E."/>
            <person name="Pelletier E."/>
            <person name="Niang G."/>
            <person name="Scheremetjew M."/>
            <person name="Finn R."/>
            <person name="Kale V."/>
            <person name="Holt S."/>
            <person name="Cochrane G."/>
            <person name="Meng A."/>
            <person name="Brown T."/>
            <person name="Cohen L."/>
        </authorList>
    </citation>
    <scope>NUCLEOTIDE SEQUENCE</scope>
</reference>
<feature type="transmembrane region" description="Helical" evidence="2">
    <location>
        <begin position="79"/>
        <end position="102"/>
    </location>
</feature>
<proteinExistence type="predicted"/>
<accession>A0A7S1AVU7</accession>
<feature type="compositionally biased region" description="Basic and acidic residues" evidence="1">
    <location>
        <begin position="516"/>
        <end position="527"/>
    </location>
</feature>
<keyword evidence="2" id="KW-1133">Transmembrane helix</keyword>
<organism evidence="3">
    <name type="scientific">Noctiluca scintillans</name>
    <name type="common">Sea sparkle</name>
    <name type="synonym">Red tide dinoflagellate</name>
    <dbReference type="NCBI Taxonomy" id="2966"/>
    <lineage>
        <taxon>Eukaryota</taxon>
        <taxon>Sar</taxon>
        <taxon>Alveolata</taxon>
        <taxon>Dinophyceae</taxon>
        <taxon>Noctilucales</taxon>
        <taxon>Noctilucaceae</taxon>
        <taxon>Noctiluca</taxon>
    </lineage>
</organism>
<dbReference type="AlphaFoldDB" id="A0A7S1AVU7"/>
<feature type="region of interest" description="Disordered" evidence="1">
    <location>
        <begin position="389"/>
        <end position="446"/>
    </location>
</feature>
<feature type="compositionally biased region" description="Acidic residues" evidence="1">
    <location>
        <begin position="471"/>
        <end position="488"/>
    </location>
</feature>
<sequence>MFEYNRGNFLFDREQRRKKEIYEMEFRITQNELWRQDIRDIIALVQRKMHAYLLVSVLMLGFTVALWCEGRLPQGVPSWLMLGNQVSICGAFMFLLITVWFATHTAVSAQSYATRVLTQLVRLPIPSWEEVEACRTYASEFEKLQAKQMFRVPFVLGKQQGLVPSAVEVGGNASTEASSLGASGTPSATGVSTDPWGLERRGDKTYDLGCRTGSEVAKLRHIQLIRHTATYWQTYDAFARISMSIGANQLMLAMCYYILGYVMIEVRCVFPALCAVTVLLGMAEILVNLDMSLTRQQLRWMHVTLIIGPAAACIASFEWAKPGGTGKQFAELLIPVAFVAHAGFLLLIISFCEIQEHDGAMLPVAFRYVLYLDVFGWFKGKSVDEDEMAADDLASSPVQRNESNESGDKQGHVSLPLMPSRSRAMQPASSMLPRRNSALGQRQAARSQRLRTSVVYHALDYLDPDSSAPEEQSDDDAGSDSAGEEVEHDIDTGVRWKQPALNTIQKGASGACRPTRPKDLRAPDAADDMRNVPGAPRMWESVQANAPPSKDFYNPTSFMSISAREAVGKGLGKAADADVELSSIVTGHDRELPGLLPYLVFRRATSVLAAVWLVSAVYSVLTAFDALEGVQDLQLPWPWEENDLLREVEGTSLAGSARIALLQGGLGVSSRTLTPERVNIQLPRGVSARSLSCDASGQHFAMTDGVSIFSAQMRTPGRQMRGGARKVHSSAASFMEFQEEACVPLMGQGLEDIAVVCGETCGALVLHGHGQRIATCTLAGESADSHVSNISHSWLADELISSILTDPICQGSQDVFRPGCTSVGTSTGRVAQLQQRSRISLAPVEVFPRGAKKSEPGTIRAFNNHLVGRLTHQNTVDFLDTQQNGAYAGSVQLALSKSVGAFCTGGGYVYALTKDHRPEVYRFRIPEEFL</sequence>
<feature type="region of interest" description="Disordered" evidence="1">
    <location>
        <begin position="505"/>
        <end position="527"/>
    </location>
</feature>
<name>A0A7S1AVU7_NOCSC</name>
<keyword evidence="2" id="KW-0472">Membrane</keyword>
<feature type="transmembrane region" description="Helical" evidence="2">
    <location>
        <begin position="49"/>
        <end position="67"/>
    </location>
</feature>
<keyword evidence="2" id="KW-0812">Transmembrane</keyword>
<protein>
    <submittedName>
        <fullName evidence="3">Uncharacterized protein</fullName>
    </submittedName>
</protein>
<feature type="compositionally biased region" description="Basic and acidic residues" evidence="1">
    <location>
        <begin position="402"/>
        <end position="411"/>
    </location>
</feature>
<feature type="transmembrane region" description="Helical" evidence="2">
    <location>
        <begin position="301"/>
        <end position="320"/>
    </location>
</feature>
<feature type="transmembrane region" description="Helical" evidence="2">
    <location>
        <begin position="332"/>
        <end position="352"/>
    </location>
</feature>
<dbReference type="EMBL" id="HBFQ01057974">
    <property type="protein sequence ID" value="CAD8866739.1"/>
    <property type="molecule type" value="Transcribed_RNA"/>
</dbReference>
<evidence type="ECO:0000256" key="2">
    <source>
        <dbReference type="SAM" id="Phobius"/>
    </source>
</evidence>
<feature type="region of interest" description="Disordered" evidence="1">
    <location>
        <begin position="462"/>
        <end position="488"/>
    </location>
</feature>
<evidence type="ECO:0000256" key="1">
    <source>
        <dbReference type="SAM" id="MobiDB-lite"/>
    </source>
</evidence>